<sequence>MRYSKGSQKGRILSLYLQNIALSNIEDTLYKDLHQKVQELDHKNKQLIHLKDQKKHYISTIHLLVQRSITISLVVFKNYVKSLFKENKKQYSANTVWMFLIREPPKTWLLPYRTA</sequence>
<keyword evidence="2" id="KW-1185">Reference proteome</keyword>
<dbReference type="Proteomes" id="UP000789375">
    <property type="component" value="Unassembled WGS sequence"/>
</dbReference>
<dbReference type="AlphaFoldDB" id="A0A9N9EKX6"/>
<accession>A0A9N9EKX6</accession>
<dbReference type="EMBL" id="CAJVPP010006726">
    <property type="protein sequence ID" value="CAG8681159.1"/>
    <property type="molecule type" value="Genomic_DNA"/>
</dbReference>
<name>A0A9N9EKX6_FUNMO</name>
<reference evidence="1" key="1">
    <citation type="submission" date="2021-06" db="EMBL/GenBank/DDBJ databases">
        <authorList>
            <person name="Kallberg Y."/>
            <person name="Tangrot J."/>
            <person name="Rosling A."/>
        </authorList>
    </citation>
    <scope>NUCLEOTIDE SEQUENCE</scope>
    <source>
        <strain evidence="1">87-6 pot B 2015</strain>
    </source>
</reference>
<proteinExistence type="predicted"/>
<comment type="caution">
    <text evidence="1">The sequence shown here is derived from an EMBL/GenBank/DDBJ whole genome shotgun (WGS) entry which is preliminary data.</text>
</comment>
<organism evidence="1 2">
    <name type="scientific">Funneliformis mosseae</name>
    <name type="common">Endomycorrhizal fungus</name>
    <name type="synonym">Glomus mosseae</name>
    <dbReference type="NCBI Taxonomy" id="27381"/>
    <lineage>
        <taxon>Eukaryota</taxon>
        <taxon>Fungi</taxon>
        <taxon>Fungi incertae sedis</taxon>
        <taxon>Mucoromycota</taxon>
        <taxon>Glomeromycotina</taxon>
        <taxon>Glomeromycetes</taxon>
        <taxon>Glomerales</taxon>
        <taxon>Glomeraceae</taxon>
        <taxon>Funneliformis</taxon>
    </lineage>
</organism>
<evidence type="ECO:0000313" key="1">
    <source>
        <dbReference type="EMBL" id="CAG8681159.1"/>
    </source>
</evidence>
<protein>
    <submittedName>
        <fullName evidence="1">7008_t:CDS:1</fullName>
    </submittedName>
</protein>
<evidence type="ECO:0000313" key="2">
    <source>
        <dbReference type="Proteomes" id="UP000789375"/>
    </source>
</evidence>
<gene>
    <name evidence="1" type="ORF">FMOSSE_LOCUS12895</name>
</gene>